<dbReference type="AlphaFoldDB" id="A0A9P8WGM8"/>
<evidence type="ECO:0000256" key="8">
    <source>
        <dbReference type="SAM" id="MobiDB-lite"/>
    </source>
</evidence>
<name>A0A9P8WGM8_9HYPO</name>
<organism evidence="10 11">
    <name type="scientific">Thelonectria olida</name>
    <dbReference type="NCBI Taxonomy" id="1576542"/>
    <lineage>
        <taxon>Eukaryota</taxon>
        <taxon>Fungi</taxon>
        <taxon>Dikarya</taxon>
        <taxon>Ascomycota</taxon>
        <taxon>Pezizomycotina</taxon>
        <taxon>Sordariomycetes</taxon>
        <taxon>Hypocreomycetidae</taxon>
        <taxon>Hypocreales</taxon>
        <taxon>Nectriaceae</taxon>
        <taxon>Thelonectria</taxon>
    </lineage>
</organism>
<dbReference type="GO" id="GO:0005634">
    <property type="term" value="C:nucleus"/>
    <property type="evidence" value="ECO:0007669"/>
    <property type="project" value="UniProtKB-SubCell"/>
</dbReference>
<protein>
    <recommendedName>
        <fullName evidence="9">C2H2-type domain-containing protein</fullName>
    </recommendedName>
</protein>
<feature type="region of interest" description="Disordered" evidence="8">
    <location>
        <begin position="20"/>
        <end position="43"/>
    </location>
</feature>
<proteinExistence type="predicted"/>
<dbReference type="FunFam" id="3.30.160.60:FF:000557">
    <property type="entry name" value="zinc finger and SCAN domain-containing protein 29"/>
    <property type="match status" value="1"/>
</dbReference>
<dbReference type="Pfam" id="PF00096">
    <property type="entry name" value="zf-C2H2"/>
    <property type="match status" value="2"/>
</dbReference>
<dbReference type="OrthoDB" id="3437960at2759"/>
<feature type="domain" description="C2H2-type" evidence="9">
    <location>
        <begin position="606"/>
        <end position="633"/>
    </location>
</feature>
<evidence type="ECO:0000313" key="10">
    <source>
        <dbReference type="EMBL" id="KAH6898751.1"/>
    </source>
</evidence>
<evidence type="ECO:0000256" key="2">
    <source>
        <dbReference type="ARBA" id="ARBA00022723"/>
    </source>
</evidence>
<comment type="caution">
    <text evidence="10">The sequence shown here is derived from an EMBL/GenBank/DDBJ whole genome shotgun (WGS) entry which is preliminary data.</text>
</comment>
<feature type="domain" description="C2H2-type" evidence="9">
    <location>
        <begin position="516"/>
        <end position="547"/>
    </location>
</feature>
<dbReference type="SUPFAM" id="SSF57667">
    <property type="entry name" value="beta-beta-alpha zinc fingers"/>
    <property type="match status" value="3"/>
</dbReference>
<feature type="region of interest" description="Disordered" evidence="8">
    <location>
        <begin position="393"/>
        <end position="412"/>
    </location>
</feature>
<dbReference type="GO" id="GO:0000981">
    <property type="term" value="F:DNA-binding transcription factor activity, RNA polymerase II-specific"/>
    <property type="evidence" value="ECO:0007669"/>
    <property type="project" value="UniProtKB-ARBA"/>
</dbReference>
<evidence type="ECO:0000259" key="9">
    <source>
        <dbReference type="PROSITE" id="PS50157"/>
    </source>
</evidence>
<feature type="domain" description="C2H2-type" evidence="9">
    <location>
        <begin position="479"/>
        <end position="505"/>
    </location>
</feature>
<evidence type="ECO:0000256" key="6">
    <source>
        <dbReference type="ARBA" id="ARBA00023242"/>
    </source>
</evidence>
<dbReference type="Proteomes" id="UP000777438">
    <property type="component" value="Unassembled WGS sequence"/>
</dbReference>
<reference evidence="10 11" key="1">
    <citation type="journal article" date="2021" name="Nat. Commun.">
        <title>Genetic determinants of endophytism in the Arabidopsis root mycobiome.</title>
        <authorList>
            <person name="Mesny F."/>
            <person name="Miyauchi S."/>
            <person name="Thiergart T."/>
            <person name="Pickel B."/>
            <person name="Atanasova L."/>
            <person name="Karlsson M."/>
            <person name="Huettel B."/>
            <person name="Barry K.W."/>
            <person name="Haridas S."/>
            <person name="Chen C."/>
            <person name="Bauer D."/>
            <person name="Andreopoulos W."/>
            <person name="Pangilinan J."/>
            <person name="LaButti K."/>
            <person name="Riley R."/>
            <person name="Lipzen A."/>
            <person name="Clum A."/>
            <person name="Drula E."/>
            <person name="Henrissat B."/>
            <person name="Kohler A."/>
            <person name="Grigoriev I.V."/>
            <person name="Martin F.M."/>
            <person name="Hacquard S."/>
        </authorList>
    </citation>
    <scope>NUCLEOTIDE SEQUENCE [LARGE SCALE GENOMIC DNA]</scope>
    <source>
        <strain evidence="10 11">MPI-CAGE-CH-0241</strain>
    </source>
</reference>
<dbReference type="PANTHER" id="PTHR24394:SF29">
    <property type="entry name" value="MYONEURIN"/>
    <property type="match status" value="1"/>
</dbReference>
<dbReference type="EMBL" id="JAGPYM010000002">
    <property type="protein sequence ID" value="KAH6898751.1"/>
    <property type="molecule type" value="Genomic_DNA"/>
</dbReference>
<dbReference type="FunFam" id="3.30.160.60:FF:000125">
    <property type="entry name" value="Putative zinc finger protein 143"/>
    <property type="match status" value="1"/>
</dbReference>
<sequence length="682" mass="74264">MNIPPRKAQAQAILLTSNTSTVSSSPLTERAMDQSTPFDGDHQGSFDPSAIDFSTNIGINTGTFVRGPFELENEHYEHAARIQGLDSLGNCQNSENACLDQRCYHVISSAAASSRAPGVEKINDPDTINLEDDMPLVGLQSNPNNPSATMAYATQNIGQPMHHMSQMNQMSQASTTEPMAALQSLHDTIHEGIFHTPNQPIGQTSIPGPATALHSLHHNFHQPSNQFPTQSTCQGFNQQLCHPFSSFPNCQAVNQFPNQTFQPNFPQSLDQLQDVDMFMDNAPTQWMPNTGTNWGTMHPAPGGMPGAAPLGAPVSCSSQCGRIECASQCGESVGGDCCFNPSCGAVDANHLAAVSNCCSNESCQDPEPCMEENCQEAFRPCNDVSCMETTVSNTPVSASVPTPPATESDPMRNHIATPIDGAGHTMVGVMANSFTPPVAGNTMDTVLALGWGPPVMASKAVAPSVESSMGENDQFRCRWMCDSGLCGEVFQKSEDLQNHCKKEHAKNLVKEQGGGFVCKWHGCTRKTAFAQKSKLERHTQTHTGFKPVRCKICDLKLSAKQSLDQHMRTHSGDMPWKCQHPGCGKAFKQQSALTMHKRTHTGEKPLKCEICSKTFSESSNLSKHRRTHNVKGNHVCEYCSKDFHRLDQLRRHLRTTHKINSGDEATPQATSSPMVGVERTRM</sequence>
<dbReference type="PROSITE" id="PS00028">
    <property type="entry name" value="ZINC_FINGER_C2H2_1"/>
    <property type="match status" value="5"/>
</dbReference>
<feature type="domain" description="C2H2-type" evidence="9">
    <location>
        <begin position="576"/>
        <end position="605"/>
    </location>
</feature>
<dbReference type="Pfam" id="PF13912">
    <property type="entry name" value="zf-C2H2_6"/>
    <property type="match status" value="1"/>
</dbReference>
<evidence type="ECO:0000256" key="1">
    <source>
        <dbReference type="ARBA" id="ARBA00004123"/>
    </source>
</evidence>
<dbReference type="InterPro" id="IPR036236">
    <property type="entry name" value="Znf_C2H2_sf"/>
</dbReference>
<gene>
    <name evidence="10" type="ORF">B0T10DRAFT_118071</name>
</gene>
<keyword evidence="6" id="KW-0539">Nucleus</keyword>
<comment type="subcellular location">
    <subcellularLocation>
        <location evidence="1">Nucleus</location>
    </subcellularLocation>
</comment>
<dbReference type="PANTHER" id="PTHR24394">
    <property type="entry name" value="ZINC FINGER PROTEIN"/>
    <property type="match status" value="1"/>
</dbReference>
<keyword evidence="5" id="KW-0862">Zinc</keyword>
<dbReference type="GO" id="GO:0008270">
    <property type="term" value="F:zinc ion binding"/>
    <property type="evidence" value="ECO:0007669"/>
    <property type="project" value="UniProtKB-KW"/>
</dbReference>
<keyword evidence="2" id="KW-0479">Metal-binding</keyword>
<keyword evidence="3" id="KW-0677">Repeat</keyword>
<feature type="region of interest" description="Disordered" evidence="8">
    <location>
        <begin position="658"/>
        <end position="682"/>
    </location>
</feature>
<dbReference type="PROSITE" id="PS50157">
    <property type="entry name" value="ZINC_FINGER_C2H2_2"/>
    <property type="match status" value="6"/>
</dbReference>
<feature type="domain" description="C2H2-type" evidence="9">
    <location>
        <begin position="548"/>
        <end position="575"/>
    </location>
</feature>
<keyword evidence="11" id="KW-1185">Reference proteome</keyword>
<evidence type="ECO:0000256" key="5">
    <source>
        <dbReference type="ARBA" id="ARBA00022833"/>
    </source>
</evidence>
<evidence type="ECO:0000313" key="11">
    <source>
        <dbReference type="Proteomes" id="UP000777438"/>
    </source>
</evidence>
<accession>A0A9P8WGM8</accession>
<dbReference type="SMART" id="SM00355">
    <property type="entry name" value="ZnF_C2H2"/>
    <property type="match status" value="6"/>
</dbReference>
<feature type="domain" description="C2H2-type" evidence="9">
    <location>
        <begin position="634"/>
        <end position="657"/>
    </location>
</feature>
<dbReference type="Gene3D" id="3.30.160.60">
    <property type="entry name" value="Classic Zinc Finger"/>
    <property type="match status" value="5"/>
</dbReference>
<keyword evidence="4 7" id="KW-0863">Zinc-finger</keyword>
<evidence type="ECO:0000256" key="4">
    <source>
        <dbReference type="ARBA" id="ARBA00022771"/>
    </source>
</evidence>
<dbReference type="InterPro" id="IPR013087">
    <property type="entry name" value="Znf_C2H2_type"/>
</dbReference>
<evidence type="ECO:0000256" key="3">
    <source>
        <dbReference type="ARBA" id="ARBA00022737"/>
    </source>
</evidence>
<evidence type="ECO:0000256" key="7">
    <source>
        <dbReference type="PROSITE-ProRule" id="PRU00042"/>
    </source>
</evidence>
<dbReference type="GO" id="GO:0000978">
    <property type="term" value="F:RNA polymerase II cis-regulatory region sequence-specific DNA binding"/>
    <property type="evidence" value="ECO:0007669"/>
    <property type="project" value="UniProtKB-ARBA"/>
</dbReference>